<dbReference type="InterPro" id="IPR001611">
    <property type="entry name" value="Leu-rich_rpt"/>
</dbReference>
<gene>
    <name evidence="13" type="ORF">FNV43_RR24954</name>
</gene>
<dbReference type="Proteomes" id="UP000796880">
    <property type="component" value="Unassembled WGS sequence"/>
</dbReference>
<keyword evidence="11" id="KW-0325">Glycoprotein</keyword>
<accession>A0A8K0DNS6</accession>
<dbReference type="EMBL" id="VOIH02000011">
    <property type="protein sequence ID" value="KAF3433851.1"/>
    <property type="molecule type" value="Genomic_DNA"/>
</dbReference>
<keyword evidence="4" id="KW-0433">Leucine-rich repeat</keyword>
<organism evidence="13 14">
    <name type="scientific">Rhamnella rubrinervis</name>
    <dbReference type="NCBI Taxonomy" id="2594499"/>
    <lineage>
        <taxon>Eukaryota</taxon>
        <taxon>Viridiplantae</taxon>
        <taxon>Streptophyta</taxon>
        <taxon>Embryophyta</taxon>
        <taxon>Tracheophyta</taxon>
        <taxon>Spermatophyta</taxon>
        <taxon>Magnoliopsida</taxon>
        <taxon>eudicotyledons</taxon>
        <taxon>Gunneridae</taxon>
        <taxon>Pentapetalae</taxon>
        <taxon>rosids</taxon>
        <taxon>fabids</taxon>
        <taxon>Rosales</taxon>
        <taxon>Rhamnaceae</taxon>
        <taxon>rhamnoid group</taxon>
        <taxon>Rhamneae</taxon>
        <taxon>Rhamnella</taxon>
    </lineage>
</organism>
<dbReference type="FunFam" id="3.80.10.10:FF:001347">
    <property type="entry name" value="LRR receptor-like serine/threonine-protein kinase GSO2"/>
    <property type="match status" value="1"/>
</dbReference>
<evidence type="ECO:0000256" key="9">
    <source>
        <dbReference type="ARBA" id="ARBA00023136"/>
    </source>
</evidence>
<dbReference type="FunFam" id="3.80.10.10:FF:000213">
    <property type="entry name" value="Tyrosine-sulfated glycopeptide receptor 1"/>
    <property type="match status" value="1"/>
</dbReference>
<feature type="transmembrane region" description="Helical" evidence="12">
    <location>
        <begin position="476"/>
        <end position="497"/>
    </location>
</feature>
<comment type="similarity">
    <text evidence="2">Belongs to the RLP family.</text>
</comment>
<dbReference type="PANTHER" id="PTHR48063">
    <property type="entry name" value="LRR RECEPTOR-LIKE KINASE"/>
    <property type="match status" value="1"/>
</dbReference>
<keyword evidence="6" id="KW-0732">Signal</keyword>
<evidence type="ECO:0000256" key="2">
    <source>
        <dbReference type="ARBA" id="ARBA00009592"/>
    </source>
</evidence>
<dbReference type="Pfam" id="PF00560">
    <property type="entry name" value="LRR_1"/>
    <property type="match status" value="4"/>
</dbReference>
<comment type="subcellular location">
    <subcellularLocation>
        <location evidence="1">Cell membrane</location>
        <topology evidence="1">Single-pass type I membrane protein</topology>
    </subcellularLocation>
</comment>
<evidence type="ECO:0000313" key="13">
    <source>
        <dbReference type="EMBL" id="KAF3433851.1"/>
    </source>
</evidence>
<evidence type="ECO:0000256" key="7">
    <source>
        <dbReference type="ARBA" id="ARBA00022737"/>
    </source>
</evidence>
<evidence type="ECO:0000256" key="12">
    <source>
        <dbReference type="SAM" id="Phobius"/>
    </source>
</evidence>
<evidence type="ECO:0000256" key="11">
    <source>
        <dbReference type="ARBA" id="ARBA00023180"/>
    </source>
</evidence>
<dbReference type="PANTHER" id="PTHR48063:SF98">
    <property type="entry name" value="LRR RECEPTOR-LIKE SERINE_THREONINE-PROTEIN KINASE FLS2"/>
    <property type="match status" value="1"/>
</dbReference>
<evidence type="ECO:0000256" key="1">
    <source>
        <dbReference type="ARBA" id="ARBA00004251"/>
    </source>
</evidence>
<keyword evidence="14" id="KW-1185">Reference proteome</keyword>
<sequence length="524" mass="57999">MVHEVHLANLSRLKVLIASGNSLNLETSPNWVPPFQLKILKLNSWHLGPKLPPWLRGQQHLSELRISNAGISGTIPIWFCNISSHLKFLDLSHNQFYGPFPCHITYPLSDIDISSNQFNGSLPFVSPNIEFLNFSSNSFSGSVTHFFCGNNSFSGYFILLGNNLLSGTIPKCWKKWEANLRILNLENNNLVGVIPSSMGMLSLFWLNLRNNSLSGELQINYTGLSFLDLSGNKLTGKIPEWIGMSLSSLVVLNLRSNNLEGDVPLQLCNLRKLQVLDLAHNNLSGTIPTCFYNLRGMTQKSSLGLLGYELEDETVIAEAEVVTKGRKVEYTALIPFVKSLDLSANNLDGEIPAELTKMELQTLNLSKNHLVGKIPSKIGDMRSLESLDLSQNQLSGEIPASMSSLSFLSYLNLSCNNLTGSIPTGTQLQSFIESSFIGNQLCGPPLQRNCSATDQYTPPGVEQGDQQDHLLSGSNLYMSLGLGFAFGFWAVLGSLLFNVPWRIAFCRVVDRIVLRMYGFVVEIF</sequence>
<keyword evidence="7" id="KW-0677">Repeat</keyword>
<keyword evidence="3" id="KW-1003">Cell membrane</keyword>
<dbReference type="InterPro" id="IPR032675">
    <property type="entry name" value="LRR_dom_sf"/>
</dbReference>
<evidence type="ECO:0008006" key="15">
    <source>
        <dbReference type="Google" id="ProtNLM"/>
    </source>
</evidence>
<dbReference type="InterPro" id="IPR046956">
    <property type="entry name" value="RLP23-like"/>
</dbReference>
<evidence type="ECO:0000256" key="3">
    <source>
        <dbReference type="ARBA" id="ARBA00022475"/>
    </source>
</evidence>
<name>A0A8K0DNS6_9ROSA</name>
<evidence type="ECO:0000256" key="8">
    <source>
        <dbReference type="ARBA" id="ARBA00022989"/>
    </source>
</evidence>
<evidence type="ECO:0000313" key="14">
    <source>
        <dbReference type="Proteomes" id="UP000796880"/>
    </source>
</evidence>
<dbReference type="OrthoDB" id="1924123at2759"/>
<keyword evidence="9 12" id="KW-0472">Membrane</keyword>
<dbReference type="AlphaFoldDB" id="A0A8K0DNS6"/>
<dbReference type="Gene3D" id="3.80.10.10">
    <property type="entry name" value="Ribonuclease Inhibitor"/>
    <property type="match status" value="1"/>
</dbReference>
<dbReference type="PRINTS" id="PR00019">
    <property type="entry name" value="LEURICHRPT"/>
</dbReference>
<proteinExistence type="inferred from homology"/>
<comment type="caution">
    <text evidence="13">The sequence shown here is derived from an EMBL/GenBank/DDBJ whole genome shotgun (WGS) entry which is preliminary data.</text>
</comment>
<evidence type="ECO:0000256" key="4">
    <source>
        <dbReference type="ARBA" id="ARBA00022614"/>
    </source>
</evidence>
<dbReference type="FunFam" id="3.80.10.10:FF:000383">
    <property type="entry name" value="Leucine-rich repeat receptor protein kinase EMS1"/>
    <property type="match status" value="1"/>
</dbReference>
<keyword evidence="5 12" id="KW-0812">Transmembrane</keyword>
<reference evidence="13" key="1">
    <citation type="submission" date="2020-03" db="EMBL/GenBank/DDBJ databases">
        <title>A high-quality chromosome-level genome assembly of a woody plant with both climbing and erect habits, Rhamnella rubrinervis.</title>
        <authorList>
            <person name="Lu Z."/>
            <person name="Yang Y."/>
            <person name="Zhu X."/>
            <person name="Sun Y."/>
        </authorList>
    </citation>
    <scope>NUCLEOTIDE SEQUENCE</scope>
    <source>
        <strain evidence="13">BYM</strain>
        <tissue evidence="13">Leaf</tissue>
    </source>
</reference>
<keyword evidence="8 12" id="KW-1133">Transmembrane helix</keyword>
<evidence type="ECO:0000256" key="6">
    <source>
        <dbReference type="ARBA" id="ARBA00022729"/>
    </source>
</evidence>
<keyword evidence="10" id="KW-0675">Receptor</keyword>
<evidence type="ECO:0000256" key="10">
    <source>
        <dbReference type="ARBA" id="ARBA00023170"/>
    </source>
</evidence>
<protein>
    <recommendedName>
        <fullName evidence="15">Toll-like receptor 3</fullName>
    </recommendedName>
</protein>
<dbReference type="Pfam" id="PF13855">
    <property type="entry name" value="LRR_8"/>
    <property type="match status" value="2"/>
</dbReference>
<dbReference type="GO" id="GO:0005886">
    <property type="term" value="C:plasma membrane"/>
    <property type="evidence" value="ECO:0007669"/>
    <property type="project" value="UniProtKB-SubCell"/>
</dbReference>
<dbReference type="SUPFAM" id="SSF52058">
    <property type="entry name" value="L domain-like"/>
    <property type="match status" value="2"/>
</dbReference>
<evidence type="ECO:0000256" key="5">
    <source>
        <dbReference type="ARBA" id="ARBA00022692"/>
    </source>
</evidence>